<comment type="caution">
    <text evidence="1">The sequence shown here is derived from an EMBL/GenBank/DDBJ whole genome shotgun (WGS) entry which is preliminary data.</text>
</comment>
<organism evidence="1">
    <name type="scientific">marine sediment metagenome</name>
    <dbReference type="NCBI Taxonomy" id="412755"/>
    <lineage>
        <taxon>unclassified sequences</taxon>
        <taxon>metagenomes</taxon>
        <taxon>ecological metagenomes</taxon>
    </lineage>
</organism>
<proteinExistence type="predicted"/>
<dbReference type="Gene3D" id="3.40.50.150">
    <property type="entry name" value="Vaccinia Virus protein VP39"/>
    <property type="match status" value="1"/>
</dbReference>
<name>X1NTR6_9ZZZZ</name>
<dbReference type="EMBL" id="BARV01018651">
    <property type="protein sequence ID" value="GAI22039.1"/>
    <property type="molecule type" value="Genomic_DNA"/>
</dbReference>
<dbReference type="InterPro" id="IPR029063">
    <property type="entry name" value="SAM-dependent_MTases_sf"/>
</dbReference>
<dbReference type="SUPFAM" id="SSF53335">
    <property type="entry name" value="S-adenosyl-L-methionine-dependent methyltransferases"/>
    <property type="match status" value="1"/>
</dbReference>
<accession>X1NTR6</accession>
<sequence length="136" mass="15535">VLKPNRYDAVISSYALHHLNAQEKLAVLTAVVMAIKPNGWFINADVVKAEYPDIERRIQDIRIKAVTERAPEKDERFLTIDSTRSFLDTLEATEKDQPQTLNTDMNILQEAGIGNAEVFWREYREVIFGGTKIDIT</sequence>
<gene>
    <name evidence="1" type="ORF">S06H3_31487</name>
</gene>
<evidence type="ECO:0000313" key="1">
    <source>
        <dbReference type="EMBL" id="GAI22039.1"/>
    </source>
</evidence>
<evidence type="ECO:0008006" key="2">
    <source>
        <dbReference type="Google" id="ProtNLM"/>
    </source>
</evidence>
<feature type="non-terminal residue" evidence="1">
    <location>
        <position position="1"/>
    </location>
</feature>
<reference evidence="1" key="1">
    <citation type="journal article" date="2014" name="Front. Microbiol.">
        <title>High frequency of phylogenetically diverse reductive dehalogenase-homologous genes in deep subseafloor sedimentary metagenomes.</title>
        <authorList>
            <person name="Kawai M."/>
            <person name="Futagami T."/>
            <person name="Toyoda A."/>
            <person name="Takaki Y."/>
            <person name="Nishi S."/>
            <person name="Hori S."/>
            <person name="Arai W."/>
            <person name="Tsubouchi T."/>
            <person name="Morono Y."/>
            <person name="Uchiyama I."/>
            <person name="Ito T."/>
            <person name="Fujiyama A."/>
            <person name="Inagaki F."/>
            <person name="Takami H."/>
        </authorList>
    </citation>
    <scope>NUCLEOTIDE SEQUENCE</scope>
    <source>
        <strain evidence="1">Expedition CK06-06</strain>
    </source>
</reference>
<protein>
    <recommendedName>
        <fullName evidence="2">Methyltransferase type 11 domain-containing protein</fullName>
    </recommendedName>
</protein>
<dbReference type="AlphaFoldDB" id="X1NTR6"/>